<keyword evidence="1" id="KW-0175">Coiled coil</keyword>
<reference evidence="3 4" key="1">
    <citation type="journal article" date="2024" name="J Genomics">
        <title>Draft genome sequencing and assembly of Favolaschia claudopus CIRM-BRFM 2984 isolated from oak limbs.</title>
        <authorList>
            <person name="Navarro D."/>
            <person name="Drula E."/>
            <person name="Chaduli D."/>
            <person name="Cazenave R."/>
            <person name="Ahrendt S."/>
            <person name="Wang J."/>
            <person name="Lipzen A."/>
            <person name="Daum C."/>
            <person name="Barry K."/>
            <person name="Grigoriev I.V."/>
            <person name="Favel A."/>
            <person name="Rosso M.N."/>
            <person name="Martin F."/>
        </authorList>
    </citation>
    <scope>NUCLEOTIDE SEQUENCE [LARGE SCALE GENOMIC DNA]</scope>
    <source>
        <strain evidence="3 4">CIRM-BRFM 2984</strain>
    </source>
</reference>
<dbReference type="Proteomes" id="UP001362999">
    <property type="component" value="Unassembled WGS sequence"/>
</dbReference>
<proteinExistence type="predicted"/>
<evidence type="ECO:0000313" key="3">
    <source>
        <dbReference type="EMBL" id="KAK7054122.1"/>
    </source>
</evidence>
<comment type="caution">
    <text evidence="3">The sequence shown here is derived from an EMBL/GenBank/DDBJ whole genome shotgun (WGS) entry which is preliminary data.</text>
</comment>
<feature type="region of interest" description="Disordered" evidence="2">
    <location>
        <begin position="1"/>
        <end position="68"/>
    </location>
</feature>
<accession>A0AAW0DRB0</accession>
<evidence type="ECO:0000256" key="2">
    <source>
        <dbReference type="SAM" id="MobiDB-lite"/>
    </source>
</evidence>
<organism evidence="3 4">
    <name type="scientific">Favolaschia claudopus</name>
    <dbReference type="NCBI Taxonomy" id="2862362"/>
    <lineage>
        <taxon>Eukaryota</taxon>
        <taxon>Fungi</taxon>
        <taxon>Dikarya</taxon>
        <taxon>Basidiomycota</taxon>
        <taxon>Agaricomycotina</taxon>
        <taxon>Agaricomycetes</taxon>
        <taxon>Agaricomycetidae</taxon>
        <taxon>Agaricales</taxon>
        <taxon>Marasmiineae</taxon>
        <taxon>Mycenaceae</taxon>
        <taxon>Favolaschia</taxon>
    </lineage>
</organism>
<feature type="coiled-coil region" evidence="1">
    <location>
        <begin position="125"/>
        <end position="152"/>
    </location>
</feature>
<keyword evidence="4" id="KW-1185">Reference proteome</keyword>
<gene>
    <name evidence="3" type="ORF">R3P38DRAFT_3171656</name>
</gene>
<evidence type="ECO:0000313" key="4">
    <source>
        <dbReference type="Proteomes" id="UP001362999"/>
    </source>
</evidence>
<name>A0AAW0DRB0_9AGAR</name>
<dbReference type="EMBL" id="JAWWNJ010000006">
    <property type="protein sequence ID" value="KAK7054122.1"/>
    <property type="molecule type" value="Genomic_DNA"/>
</dbReference>
<sequence length="181" mass="20973">MDNRPESPEIVSIDEPDKMQEDVQYDSEAVEEEEIIPPQVDDDESPEDSDAQTHSRLARNPSKLSDTSFPASLRRSMMLLAPFPANIPIEVIAQYIKGYEVHLQFIALRQAAQRLQLDTETQQWLKTYRDEKMQMQKEANELKRRELEIKARAVAVREAELVLHVKEFELKGKGEQQQKKP</sequence>
<feature type="compositionally biased region" description="Acidic residues" evidence="2">
    <location>
        <begin position="23"/>
        <end position="50"/>
    </location>
</feature>
<dbReference type="AlphaFoldDB" id="A0AAW0DRB0"/>
<evidence type="ECO:0000256" key="1">
    <source>
        <dbReference type="SAM" id="Coils"/>
    </source>
</evidence>
<protein>
    <submittedName>
        <fullName evidence="3">Uncharacterized protein</fullName>
    </submittedName>
</protein>